<feature type="domain" description="C3H1-type" evidence="6">
    <location>
        <begin position="348"/>
        <end position="376"/>
    </location>
</feature>
<dbReference type="OrthoDB" id="273070at2759"/>
<proteinExistence type="predicted"/>
<dbReference type="PROSITE" id="PS50103">
    <property type="entry name" value="ZF_C3H1"/>
    <property type="match status" value="1"/>
</dbReference>
<dbReference type="GO" id="GO:0005634">
    <property type="term" value="C:nucleus"/>
    <property type="evidence" value="ECO:0007669"/>
    <property type="project" value="TreeGrafter"/>
</dbReference>
<evidence type="ECO:0000256" key="1">
    <source>
        <dbReference type="ARBA" id="ARBA00022723"/>
    </source>
</evidence>
<dbReference type="GO" id="GO:0003723">
    <property type="term" value="F:RNA binding"/>
    <property type="evidence" value="ECO:0007669"/>
    <property type="project" value="InterPro"/>
</dbReference>
<gene>
    <name evidence="7" type="ORF">K458DRAFT_419690</name>
</gene>
<dbReference type="InterPro" id="IPR039136">
    <property type="entry name" value="NUFIP1-like"/>
</dbReference>
<name>A0A6G1IXL3_9PLEO</name>
<feature type="region of interest" description="Disordered" evidence="5">
    <location>
        <begin position="293"/>
        <end position="350"/>
    </location>
</feature>
<feature type="compositionally biased region" description="Low complexity" evidence="5">
    <location>
        <begin position="293"/>
        <end position="311"/>
    </location>
</feature>
<feature type="compositionally biased region" description="Basic and acidic residues" evidence="5">
    <location>
        <begin position="207"/>
        <end position="221"/>
    </location>
</feature>
<evidence type="ECO:0000256" key="2">
    <source>
        <dbReference type="ARBA" id="ARBA00022771"/>
    </source>
</evidence>
<dbReference type="Gene3D" id="4.10.1000.10">
    <property type="entry name" value="Zinc finger, CCCH-type"/>
    <property type="match status" value="1"/>
</dbReference>
<feature type="zinc finger region" description="C3H1-type" evidence="4">
    <location>
        <begin position="348"/>
        <end position="376"/>
    </location>
</feature>
<keyword evidence="3 4" id="KW-0862">Zinc</keyword>
<protein>
    <recommendedName>
        <fullName evidence="6">C3H1-type domain-containing protein</fullName>
    </recommendedName>
</protein>
<feature type="compositionally biased region" description="Basic and acidic residues" evidence="5">
    <location>
        <begin position="54"/>
        <end position="64"/>
    </location>
</feature>
<keyword evidence="1 4" id="KW-0479">Metal-binding</keyword>
<dbReference type="InterPro" id="IPR036855">
    <property type="entry name" value="Znf_CCCH_sf"/>
</dbReference>
<dbReference type="GO" id="GO:0008270">
    <property type="term" value="F:zinc ion binding"/>
    <property type="evidence" value="ECO:0007669"/>
    <property type="project" value="UniProtKB-KW"/>
</dbReference>
<dbReference type="Pfam" id="PF10453">
    <property type="entry name" value="NUFIP1"/>
    <property type="match status" value="1"/>
</dbReference>
<dbReference type="Proteomes" id="UP000799291">
    <property type="component" value="Unassembled WGS sequence"/>
</dbReference>
<dbReference type="AlphaFoldDB" id="A0A6G1IXL3"/>
<dbReference type="PANTHER" id="PTHR13309">
    <property type="entry name" value="NUCLEAR FRAGILE X MENTAL RETARDATION PROTEIN INTERACTING PROTEIN 1"/>
    <property type="match status" value="1"/>
</dbReference>
<dbReference type="SUPFAM" id="SSF90229">
    <property type="entry name" value="CCCH zinc finger"/>
    <property type="match status" value="1"/>
</dbReference>
<dbReference type="GO" id="GO:0000492">
    <property type="term" value="P:box C/D snoRNP assembly"/>
    <property type="evidence" value="ECO:0007669"/>
    <property type="project" value="TreeGrafter"/>
</dbReference>
<reference evidence="7" key="1">
    <citation type="journal article" date="2020" name="Stud. Mycol.">
        <title>101 Dothideomycetes genomes: a test case for predicting lifestyles and emergence of pathogens.</title>
        <authorList>
            <person name="Haridas S."/>
            <person name="Albert R."/>
            <person name="Binder M."/>
            <person name="Bloem J."/>
            <person name="Labutti K."/>
            <person name="Salamov A."/>
            <person name="Andreopoulos B."/>
            <person name="Baker S."/>
            <person name="Barry K."/>
            <person name="Bills G."/>
            <person name="Bluhm B."/>
            <person name="Cannon C."/>
            <person name="Castanera R."/>
            <person name="Culley D."/>
            <person name="Daum C."/>
            <person name="Ezra D."/>
            <person name="Gonzalez J."/>
            <person name="Henrissat B."/>
            <person name="Kuo A."/>
            <person name="Liang C."/>
            <person name="Lipzen A."/>
            <person name="Lutzoni F."/>
            <person name="Magnuson J."/>
            <person name="Mondo S."/>
            <person name="Nolan M."/>
            <person name="Ohm R."/>
            <person name="Pangilinan J."/>
            <person name="Park H.-J."/>
            <person name="Ramirez L."/>
            <person name="Alfaro M."/>
            <person name="Sun H."/>
            <person name="Tritt A."/>
            <person name="Yoshinaga Y."/>
            <person name="Zwiers L.-H."/>
            <person name="Turgeon B."/>
            <person name="Goodwin S."/>
            <person name="Spatafora J."/>
            <person name="Crous P."/>
            <person name="Grigoriev I."/>
        </authorList>
    </citation>
    <scope>NUCLEOTIDE SEQUENCE</scope>
    <source>
        <strain evidence="7">CBS 122367</strain>
    </source>
</reference>
<feature type="compositionally biased region" description="Low complexity" evidence="5">
    <location>
        <begin position="318"/>
        <end position="332"/>
    </location>
</feature>
<feature type="region of interest" description="Disordered" evidence="5">
    <location>
        <begin position="182"/>
        <end position="201"/>
    </location>
</feature>
<feature type="compositionally biased region" description="Low complexity" evidence="5">
    <location>
        <begin position="101"/>
        <end position="115"/>
    </location>
</feature>
<sequence length="414" mass="44377">MSTPAGMQTMAAFANHMTSANGATPCPQSPVLQSHPPQNHGSPPSVGSKKRKRDERQRQFEAKPKPQPVASAQQPGKKPPRAKCKAPPEVPSFGFALPPTSVSRPSASSAASSSSPKKKSRVHLGLSRREAVDESSEGEDIDEEAAFVTKCKVEGAVFEHNGESISLQTQAEVAAWIKDRRRQFPTQKRIEQKAEEAAAKRANELEFLRKIKGQPAREKSGDQQGPASKPAQKKKPPAEPNRNLEELRKKVKESLAKQKTVSLEPQPDPQVLDLGLGYATDTASESGLSVLSDSSILSSSSVLSSDAGSGSDADDSDAPPGAQSAKAPIAPVVVPPPAPKLALPKPKQEKNGICAHWKKHGKCRHGQNCKHSHPGDGKAKRVGLYERMVEQELEKADRLALDAIKYLGQNGFLG</sequence>
<dbReference type="PANTHER" id="PTHR13309:SF0">
    <property type="entry name" value="FMR1-INTERACTING PROTEIN NUFIP1"/>
    <property type="match status" value="1"/>
</dbReference>
<feature type="region of interest" description="Disordered" evidence="5">
    <location>
        <begin position="1"/>
        <end position="144"/>
    </location>
</feature>
<evidence type="ECO:0000256" key="4">
    <source>
        <dbReference type="PROSITE-ProRule" id="PRU00723"/>
    </source>
</evidence>
<dbReference type="InterPro" id="IPR019496">
    <property type="entry name" value="NUFIP1_cons_dom"/>
</dbReference>
<feature type="compositionally biased region" description="Acidic residues" evidence="5">
    <location>
        <begin position="133"/>
        <end position="144"/>
    </location>
</feature>
<feature type="compositionally biased region" description="Basic and acidic residues" evidence="5">
    <location>
        <begin position="242"/>
        <end position="256"/>
    </location>
</feature>
<dbReference type="EMBL" id="MU005586">
    <property type="protein sequence ID" value="KAF2682855.1"/>
    <property type="molecule type" value="Genomic_DNA"/>
</dbReference>
<evidence type="ECO:0000313" key="8">
    <source>
        <dbReference type="Proteomes" id="UP000799291"/>
    </source>
</evidence>
<evidence type="ECO:0000256" key="3">
    <source>
        <dbReference type="ARBA" id="ARBA00022833"/>
    </source>
</evidence>
<organism evidence="7 8">
    <name type="scientific">Lentithecium fluviatile CBS 122367</name>
    <dbReference type="NCBI Taxonomy" id="1168545"/>
    <lineage>
        <taxon>Eukaryota</taxon>
        <taxon>Fungi</taxon>
        <taxon>Dikarya</taxon>
        <taxon>Ascomycota</taxon>
        <taxon>Pezizomycotina</taxon>
        <taxon>Dothideomycetes</taxon>
        <taxon>Pleosporomycetidae</taxon>
        <taxon>Pleosporales</taxon>
        <taxon>Massarineae</taxon>
        <taxon>Lentitheciaceae</taxon>
        <taxon>Lentithecium</taxon>
    </lineage>
</organism>
<keyword evidence="8" id="KW-1185">Reference proteome</keyword>
<evidence type="ECO:0000259" key="6">
    <source>
        <dbReference type="PROSITE" id="PS50103"/>
    </source>
</evidence>
<keyword evidence="2 4" id="KW-0863">Zinc-finger</keyword>
<accession>A0A6G1IXL3</accession>
<evidence type="ECO:0000313" key="7">
    <source>
        <dbReference type="EMBL" id="KAF2682855.1"/>
    </source>
</evidence>
<feature type="compositionally biased region" description="Basic and acidic residues" evidence="5">
    <location>
        <begin position="188"/>
        <end position="201"/>
    </location>
</feature>
<evidence type="ECO:0000256" key="5">
    <source>
        <dbReference type="SAM" id="MobiDB-lite"/>
    </source>
</evidence>
<feature type="region of interest" description="Disordered" evidence="5">
    <location>
        <begin position="207"/>
        <end position="275"/>
    </location>
</feature>
<dbReference type="InterPro" id="IPR000571">
    <property type="entry name" value="Znf_CCCH"/>
</dbReference>
<feature type="compositionally biased region" description="Polar residues" evidence="5">
    <location>
        <begin position="30"/>
        <end position="42"/>
    </location>
</feature>